<reference evidence="2" key="1">
    <citation type="submission" date="2017-09" db="EMBL/GenBank/DDBJ databases">
        <title>Depth-based differentiation of microbial function through sediment-hosted aquifers and enrichment of novel symbionts in the deep terrestrial subsurface.</title>
        <authorList>
            <person name="Probst A.J."/>
            <person name="Ladd B."/>
            <person name="Jarett J.K."/>
            <person name="Geller-Mcgrath D.E."/>
            <person name="Sieber C.M.K."/>
            <person name="Emerson J.B."/>
            <person name="Anantharaman K."/>
            <person name="Thomas B.C."/>
            <person name="Malmstrom R."/>
            <person name="Stieglmeier M."/>
            <person name="Klingl A."/>
            <person name="Woyke T."/>
            <person name="Ryan C.M."/>
            <person name="Banfield J.F."/>
        </authorList>
    </citation>
    <scope>NUCLEOTIDE SEQUENCE [LARGE SCALE GENOMIC DNA]</scope>
</reference>
<evidence type="ECO:0000313" key="2">
    <source>
        <dbReference type="Proteomes" id="UP000230683"/>
    </source>
</evidence>
<organism evidence="1 2">
    <name type="scientific">candidate division WWE3 bacterium CG_4_9_14_3_um_filter_34_6</name>
    <dbReference type="NCBI Taxonomy" id="1975079"/>
    <lineage>
        <taxon>Bacteria</taxon>
        <taxon>Katanobacteria</taxon>
    </lineage>
</organism>
<sequence length="168" mass="19130">MIKYQFFPRSVGINEQVQKIIDCFLAVNDDICSPEHTLSSNEVLSILRVQLLEVPMRVEQGKSRGSKIPVPVLFGLNNKIDQHFDADALSSDGTIVLEVEAGRAVDNYQFLKDIFQASMMYGVEYLVLAVRNNYRGHDDFKKIYTFLETLYISNRLHLPLKGVLLVGY</sequence>
<dbReference type="Proteomes" id="UP000230683">
    <property type="component" value="Unassembled WGS sequence"/>
</dbReference>
<accession>A0A2M7X3W9</accession>
<proteinExistence type="predicted"/>
<dbReference type="EMBL" id="PFWY01000070">
    <property type="protein sequence ID" value="PJA40819.1"/>
    <property type="molecule type" value="Genomic_DNA"/>
</dbReference>
<name>A0A2M7X3W9_UNCKA</name>
<dbReference type="AlphaFoldDB" id="A0A2M7X3W9"/>
<evidence type="ECO:0008006" key="3">
    <source>
        <dbReference type="Google" id="ProtNLM"/>
    </source>
</evidence>
<gene>
    <name evidence="1" type="ORF">CO178_01495</name>
</gene>
<protein>
    <recommendedName>
        <fullName evidence="3">Restriction endonuclease</fullName>
    </recommendedName>
</protein>
<comment type="caution">
    <text evidence="1">The sequence shown here is derived from an EMBL/GenBank/DDBJ whole genome shotgun (WGS) entry which is preliminary data.</text>
</comment>
<evidence type="ECO:0000313" key="1">
    <source>
        <dbReference type="EMBL" id="PJA40819.1"/>
    </source>
</evidence>